<reference evidence="1 2" key="1">
    <citation type="submission" date="2018-01" db="EMBL/GenBank/DDBJ databases">
        <title>Denitrification phenotypes of diverse strains of Pseudomonas stutzeri.</title>
        <authorList>
            <person name="Milligan D.A."/>
            <person name="Bergaust L."/>
            <person name="Bakken L.R."/>
            <person name="Frostegard A."/>
        </authorList>
    </citation>
    <scope>NUCLEOTIDE SEQUENCE [LARGE SCALE GENOMIC DNA]</scope>
    <source>
        <strain evidence="1 2">28a3</strain>
    </source>
</reference>
<evidence type="ECO:0000313" key="2">
    <source>
        <dbReference type="Proteomes" id="UP000235897"/>
    </source>
</evidence>
<dbReference type="RefSeq" id="WP_021208008.1">
    <property type="nucleotide sequence ID" value="NZ_JAMOIG010000010.1"/>
</dbReference>
<name>A0A2N8SLH6_STUST</name>
<organism evidence="1 2">
    <name type="scientific">Stutzerimonas stutzeri</name>
    <name type="common">Pseudomonas stutzeri</name>
    <dbReference type="NCBI Taxonomy" id="316"/>
    <lineage>
        <taxon>Bacteria</taxon>
        <taxon>Pseudomonadati</taxon>
        <taxon>Pseudomonadota</taxon>
        <taxon>Gammaproteobacteria</taxon>
        <taxon>Pseudomonadales</taxon>
        <taxon>Pseudomonadaceae</taxon>
        <taxon>Stutzerimonas</taxon>
    </lineage>
</organism>
<protein>
    <recommendedName>
        <fullName evidence="3">AttH domain-containing protein</fullName>
    </recommendedName>
</protein>
<dbReference type="EMBL" id="POUW01000010">
    <property type="protein sequence ID" value="PNG03311.1"/>
    <property type="molecule type" value="Genomic_DNA"/>
</dbReference>
<dbReference type="OrthoDB" id="6906799at2"/>
<dbReference type="AlphaFoldDB" id="A0A2N8SLH6"/>
<evidence type="ECO:0008006" key="3">
    <source>
        <dbReference type="Google" id="ProtNLM"/>
    </source>
</evidence>
<comment type="caution">
    <text evidence="1">The sequence shown here is derived from an EMBL/GenBank/DDBJ whole genome shotgun (WGS) entry which is preliminary data.</text>
</comment>
<gene>
    <name evidence="1" type="ORF">CXL00_21270</name>
</gene>
<accession>A0A2N8SLH6</accession>
<proteinExistence type="predicted"/>
<dbReference type="Proteomes" id="UP000235897">
    <property type="component" value="Unassembled WGS sequence"/>
</dbReference>
<evidence type="ECO:0000313" key="1">
    <source>
        <dbReference type="EMBL" id="PNG03311.1"/>
    </source>
</evidence>
<sequence>MKTFSKIPERGDFAYQTLVAPYKVTGESMHGGRGFFGLQLSKSMPFGSVRDEEGHIYSFTRSVMAPTGTPNPTKFFYLSTRIDGKNIRMDQARMAERGVTPVPALSLQGDTVRWTNQPDDTGHPWELTANSETFTWKEDNLFQLEGRLLGNGMQWYLPGVEWGTFYVSQIWDVSGVCEGRPVKGAILLDQVYMAEGGAIHFKKDLVVNNKMHVLWWSFATVYKDGTYDVGSFMVGHDHLGYAIFQNEKGEVRTTTDIECVTKHKDGSYFLEAAKITLDGSEEWEFLPDPRGEMIDFVGGFPVTAQQEGRWRRVGDTREPDHWVAWGESDRRNGAARNVPGSDIN</sequence>